<evidence type="ECO:0000313" key="14">
    <source>
        <dbReference type="EMBL" id="KAJ3179144.1"/>
    </source>
</evidence>
<dbReference type="CDD" id="cd09599">
    <property type="entry name" value="M1_LTA4H"/>
    <property type="match status" value="1"/>
</dbReference>
<dbReference type="PRINTS" id="PR00756">
    <property type="entry name" value="ALADIPTASE"/>
</dbReference>
<feature type="domain" description="Peptidase M1 leukotriene A4 hydrolase/aminopeptidase C-terminal" evidence="13">
    <location>
        <begin position="477"/>
        <end position="624"/>
    </location>
</feature>
<dbReference type="NCBIfam" id="TIGR02411">
    <property type="entry name" value="leuko_A4_hydro"/>
    <property type="match status" value="1"/>
</dbReference>
<evidence type="ECO:0000313" key="15">
    <source>
        <dbReference type="Proteomes" id="UP001212152"/>
    </source>
</evidence>
<dbReference type="InterPro" id="IPR012777">
    <property type="entry name" value="LTA4H"/>
</dbReference>
<evidence type="ECO:0000256" key="10">
    <source>
        <dbReference type="PIRSR" id="PIRSR612777-2"/>
    </source>
</evidence>
<dbReference type="SMART" id="SM01263">
    <property type="entry name" value="Leuk-A4-hydro_C"/>
    <property type="match status" value="1"/>
</dbReference>
<accession>A0AAD5XMW1</accession>
<dbReference type="Gene3D" id="1.25.40.320">
    <property type="entry name" value="Peptidase M1, leukotriene A4 hydrolase/aminopeptidase C-terminal domain"/>
    <property type="match status" value="1"/>
</dbReference>
<gene>
    <name evidence="14" type="ORF">HDU87_003102</name>
</gene>
<dbReference type="SUPFAM" id="SSF55486">
    <property type="entry name" value="Metalloproteases ('zincins'), catalytic domain"/>
    <property type="match status" value="1"/>
</dbReference>
<dbReference type="Gene3D" id="3.30.2010.30">
    <property type="match status" value="1"/>
</dbReference>
<dbReference type="AlphaFoldDB" id="A0AAD5XMW1"/>
<keyword evidence="4 12" id="KW-0645">Protease</keyword>
<comment type="subcellular location">
    <subcellularLocation>
        <location evidence="1 12">Cytoplasm</location>
    </subcellularLocation>
</comment>
<keyword evidence="8 12" id="KW-0482">Metalloprotease</keyword>
<evidence type="ECO:0000256" key="2">
    <source>
        <dbReference type="ARBA" id="ARBA00010136"/>
    </source>
</evidence>
<feature type="binding site" evidence="11">
    <location>
        <position position="327"/>
    </location>
    <ligand>
        <name>Zn(2+)</name>
        <dbReference type="ChEBI" id="CHEBI:29105"/>
        <note>catalytic</note>
    </ligand>
</feature>
<keyword evidence="6 12" id="KW-0378">Hydrolase</keyword>
<dbReference type="GO" id="GO:0006508">
    <property type="term" value="P:proteolysis"/>
    <property type="evidence" value="ECO:0007669"/>
    <property type="project" value="UniProtKB-KW"/>
</dbReference>
<dbReference type="GO" id="GO:0070006">
    <property type="term" value="F:metalloaminopeptidase activity"/>
    <property type="evidence" value="ECO:0007669"/>
    <property type="project" value="UniProtKB-ARBA"/>
</dbReference>
<evidence type="ECO:0000256" key="5">
    <source>
        <dbReference type="ARBA" id="ARBA00022723"/>
    </source>
</evidence>
<evidence type="ECO:0000256" key="1">
    <source>
        <dbReference type="ARBA" id="ARBA00004496"/>
    </source>
</evidence>
<dbReference type="InterPro" id="IPR016024">
    <property type="entry name" value="ARM-type_fold"/>
</dbReference>
<dbReference type="InterPro" id="IPR049980">
    <property type="entry name" value="LTA4H_cat"/>
</dbReference>
<name>A0AAD5XMW1_9FUNG</name>
<dbReference type="Gene3D" id="1.10.390.10">
    <property type="entry name" value="Neutral Protease Domain 2"/>
    <property type="match status" value="1"/>
</dbReference>
<comment type="similarity">
    <text evidence="2 12">Belongs to the peptidase M1 family.</text>
</comment>
<evidence type="ECO:0000256" key="4">
    <source>
        <dbReference type="ARBA" id="ARBA00022670"/>
    </source>
</evidence>
<evidence type="ECO:0000259" key="13">
    <source>
        <dbReference type="SMART" id="SM01263"/>
    </source>
</evidence>
<dbReference type="InterPro" id="IPR045357">
    <property type="entry name" value="Aminopeptidase_N-like_N"/>
</dbReference>
<feature type="active site" description="Proton donor" evidence="9">
    <location>
        <position position="394"/>
    </location>
</feature>
<dbReference type="GO" id="GO:0008270">
    <property type="term" value="F:zinc ion binding"/>
    <property type="evidence" value="ECO:0007669"/>
    <property type="project" value="InterPro"/>
</dbReference>
<dbReference type="Proteomes" id="UP001212152">
    <property type="component" value="Unassembled WGS sequence"/>
</dbReference>
<keyword evidence="5 11" id="KW-0479">Metal-binding</keyword>
<dbReference type="GO" id="GO:0005829">
    <property type="term" value="C:cytosol"/>
    <property type="evidence" value="ECO:0007669"/>
    <property type="project" value="TreeGrafter"/>
</dbReference>
<sequence>MAPKHRFCPTDPNSFANTDEIKINHSHLALDVDFEKRILAGSVTHTATVVGKAVSHFVLDTSFLSINDVALIGGANSGDAQKLKFELAERDEKFGSRLTIHFASPISEGQVVNVRIAYATTEHCTALQWLTPSQTVGKKFPYLFSQCQAIHARSMVPIMDTPGVKITYSADITGPANLRALMSAIRTGEETVGDKKIFHFKQETSIPSYLIALCVGNLASIKIGPRSTVWSEPEVIEAAAWEFASTEEFIVTGENLLTPYDWGIYDLLVLPASFPYGGMENPCLTFVTPTLLAGDRSLVDVVAHEISHSWFGNLVTTQNWEHFWLNEGFTVFLERKIAGRLHGQAVLEFDAIIGLKALTESVDHYAEIKRPEFTCLCPRLENQDPDEAFSSVPYEKGFNFLFYLEKELGGPSVFEPYLKAHVQKFAHKSINTDDFKKYLYEFYADKEGKTAVLEAVDWEAWFHKPGMPPVTNHFDDSLAVACQQLADEWDAARSDPSAAPSSRTAWDAFTSNQKVMFLEKLLQKPHHLPAAVLAHFSTLYTMSTIQNAEIRFRWQWLCLIAGYQPIFPEVAAFLGQVGRMKFVRPLYRALDKCGAEGREVAKQAFLKNRTFYHPICAAMVAKDLGL</sequence>
<dbReference type="GO" id="GO:0004301">
    <property type="term" value="F:epoxide hydrolase activity"/>
    <property type="evidence" value="ECO:0007669"/>
    <property type="project" value="UniProtKB-EC"/>
</dbReference>
<keyword evidence="3 12" id="KW-0963">Cytoplasm</keyword>
<evidence type="ECO:0000256" key="7">
    <source>
        <dbReference type="ARBA" id="ARBA00022833"/>
    </source>
</evidence>
<protein>
    <recommendedName>
        <fullName evidence="12">Leukotriene A(4) hydrolase</fullName>
        <shortName evidence="12">LTA-4 hydrolase</shortName>
        <ecNumber evidence="12">3.3.2.10</ecNumber>
        <ecNumber evidence="12">3.4.11.-</ecNumber>
    </recommendedName>
</protein>
<dbReference type="InterPro" id="IPR001930">
    <property type="entry name" value="Peptidase_M1"/>
</dbReference>
<dbReference type="PANTHER" id="PTHR45726">
    <property type="entry name" value="LEUKOTRIENE A-4 HYDROLASE"/>
    <property type="match status" value="1"/>
</dbReference>
<dbReference type="InterPro" id="IPR042097">
    <property type="entry name" value="Aminopeptidase_N-like_N_sf"/>
</dbReference>
<dbReference type="EMBL" id="JADGJQ010000022">
    <property type="protein sequence ID" value="KAJ3179144.1"/>
    <property type="molecule type" value="Genomic_DNA"/>
</dbReference>
<dbReference type="Gene3D" id="2.60.40.1730">
    <property type="entry name" value="tricorn interacting facor f3 domain"/>
    <property type="match status" value="1"/>
</dbReference>
<dbReference type="FunFam" id="1.10.390.10:FF:000003">
    <property type="entry name" value="Leukotriene A(4) hydrolase"/>
    <property type="match status" value="1"/>
</dbReference>
<dbReference type="InterPro" id="IPR014782">
    <property type="entry name" value="Peptidase_M1_dom"/>
</dbReference>
<feature type="binding site" evidence="10">
    <location>
        <begin position="275"/>
        <end position="280"/>
    </location>
    <ligand>
        <name>a peptide</name>
        <dbReference type="ChEBI" id="CHEBI:60466"/>
    </ligand>
</feature>
<comment type="catalytic activity">
    <reaction evidence="12">
        <text>an epoxide + H2O = an ethanediol</text>
        <dbReference type="Rhea" id="RHEA:19037"/>
        <dbReference type="ChEBI" id="CHEBI:15377"/>
        <dbReference type="ChEBI" id="CHEBI:32955"/>
        <dbReference type="ChEBI" id="CHEBI:140594"/>
        <dbReference type="EC" id="3.3.2.10"/>
    </reaction>
</comment>
<keyword evidence="7 11" id="KW-0862">Zinc</keyword>
<evidence type="ECO:0000256" key="8">
    <source>
        <dbReference type="ARBA" id="ARBA00023049"/>
    </source>
</evidence>
<dbReference type="SUPFAM" id="SSF48371">
    <property type="entry name" value="ARM repeat"/>
    <property type="match status" value="1"/>
</dbReference>
<evidence type="ECO:0000256" key="9">
    <source>
        <dbReference type="PIRSR" id="PIRSR612777-1"/>
    </source>
</evidence>
<keyword evidence="15" id="KW-1185">Reference proteome</keyword>
<dbReference type="InterPro" id="IPR038502">
    <property type="entry name" value="M1_LTA-4_hydro/amino_C_sf"/>
</dbReference>
<dbReference type="Pfam" id="PF09127">
    <property type="entry name" value="Leuk-A4-hydro_C"/>
    <property type="match status" value="1"/>
</dbReference>
<feature type="binding site" evidence="11">
    <location>
        <position position="304"/>
    </location>
    <ligand>
        <name>Zn(2+)</name>
        <dbReference type="ChEBI" id="CHEBI:29105"/>
        <note>catalytic</note>
    </ligand>
</feature>
<dbReference type="InterPro" id="IPR015211">
    <property type="entry name" value="Peptidase_M1_C"/>
</dbReference>
<proteinExistence type="inferred from homology"/>
<evidence type="ECO:0000256" key="6">
    <source>
        <dbReference type="ARBA" id="ARBA00022801"/>
    </source>
</evidence>
<dbReference type="EC" id="3.4.11.-" evidence="12"/>
<dbReference type="Pfam" id="PF01433">
    <property type="entry name" value="Peptidase_M1"/>
    <property type="match status" value="1"/>
</dbReference>
<feature type="active site" description="Proton acceptor" evidence="9">
    <location>
        <position position="305"/>
    </location>
</feature>
<dbReference type="FunFam" id="1.25.40.320:FF:000001">
    <property type="entry name" value="Leukotriene A(4) hydrolase"/>
    <property type="match status" value="1"/>
</dbReference>
<feature type="binding site" evidence="11">
    <location>
        <position position="308"/>
    </location>
    <ligand>
        <name>Zn(2+)</name>
        <dbReference type="ChEBI" id="CHEBI:29105"/>
        <note>catalytic</note>
    </ligand>
</feature>
<comment type="caution">
    <text evidence="14">The sequence shown here is derived from an EMBL/GenBank/DDBJ whole genome shotgun (WGS) entry which is preliminary data.</text>
</comment>
<organism evidence="14 15">
    <name type="scientific">Geranomyces variabilis</name>
    <dbReference type="NCBI Taxonomy" id="109894"/>
    <lineage>
        <taxon>Eukaryota</taxon>
        <taxon>Fungi</taxon>
        <taxon>Fungi incertae sedis</taxon>
        <taxon>Chytridiomycota</taxon>
        <taxon>Chytridiomycota incertae sedis</taxon>
        <taxon>Chytridiomycetes</taxon>
        <taxon>Spizellomycetales</taxon>
        <taxon>Powellomycetaceae</taxon>
        <taxon>Geranomyces</taxon>
    </lineage>
</organism>
<feature type="binding site" evidence="10">
    <location>
        <begin position="579"/>
        <end position="581"/>
    </location>
    <ligand>
        <name>a peptide</name>
        <dbReference type="ChEBI" id="CHEBI:60466"/>
    </ligand>
</feature>
<feature type="binding site" evidence="10">
    <location>
        <begin position="146"/>
        <end position="148"/>
    </location>
    <ligand>
        <name>a peptide</name>
        <dbReference type="ChEBI" id="CHEBI:60466"/>
    </ligand>
</feature>
<dbReference type="InterPro" id="IPR027268">
    <property type="entry name" value="Peptidase_M4/M1_CTD_sf"/>
</dbReference>
<evidence type="ECO:0000256" key="12">
    <source>
        <dbReference type="RuleBase" id="RU361141"/>
    </source>
</evidence>
<dbReference type="EC" id="3.3.2.10" evidence="12"/>
<evidence type="ECO:0000256" key="3">
    <source>
        <dbReference type="ARBA" id="ARBA00022490"/>
    </source>
</evidence>
<dbReference type="Pfam" id="PF17900">
    <property type="entry name" value="Peptidase_M1_N"/>
    <property type="match status" value="1"/>
</dbReference>
<evidence type="ECO:0000256" key="11">
    <source>
        <dbReference type="PIRSR" id="PIRSR612777-3"/>
    </source>
</evidence>
<dbReference type="FunFam" id="3.30.2010.30:FF:000001">
    <property type="entry name" value="Leukotriene A(4) hydrolase"/>
    <property type="match status" value="1"/>
</dbReference>
<dbReference type="PANTHER" id="PTHR45726:SF3">
    <property type="entry name" value="LEUKOTRIENE A-4 HYDROLASE"/>
    <property type="match status" value="1"/>
</dbReference>
<dbReference type="SUPFAM" id="SSF63737">
    <property type="entry name" value="Leukotriene A4 hydrolase N-terminal domain"/>
    <property type="match status" value="1"/>
</dbReference>
<dbReference type="InterPro" id="IPR034015">
    <property type="entry name" value="M1_LTA4H"/>
</dbReference>
<reference evidence="14" key="1">
    <citation type="submission" date="2020-05" db="EMBL/GenBank/DDBJ databases">
        <title>Phylogenomic resolution of chytrid fungi.</title>
        <authorList>
            <person name="Stajich J.E."/>
            <person name="Amses K."/>
            <person name="Simmons R."/>
            <person name="Seto K."/>
            <person name="Myers J."/>
            <person name="Bonds A."/>
            <person name="Quandt C.A."/>
            <person name="Barry K."/>
            <person name="Liu P."/>
            <person name="Grigoriev I."/>
            <person name="Longcore J.E."/>
            <person name="James T.Y."/>
        </authorList>
    </citation>
    <scope>NUCLEOTIDE SEQUENCE</scope>
    <source>
        <strain evidence="14">JEL0379</strain>
    </source>
</reference>
<dbReference type="FunFam" id="2.60.40.1730:FF:000004">
    <property type="entry name" value="Leukotriene A(4) hydrolase"/>
    <property type="match status" value="1"/>
</dbReference>
<comment type="cofactor">
    <cofactor evidence="11 12">
        <name>Zn(2+)</name>
        <dbReference type="ChEBI" id="CHEBI:29105"/>
    </cofactor>
    <text evidence="11 12">Binds 1 zinc ion per subunit.</text>
</comment>